<feature type="binding site" evidence="5">
    <location>
        <position position="294"/>
    </location>
    <ligand>
        <name>substrate</name>
    </ligand>
</feature>
<dbReference type="InterPro" id="IPR006095">
    <property type="entry name" value="Glu/Leu/Phe/Val/Trp_DH"/>
</dbReference>
<dbReference type="EMBL" id="LCMV01000029">
    <property type="protein sequence ID" value="KKU43329.1"/>
    <property type="molecule type" value="Genomic_DNA"/>
</dbReference>
<dbReference type="GO" id="GO:0000166">
    <property type="term" value="F:nucleotide binding"/>
    <property type="evidence" value="ECO:0007669"/>
    <property type="project" value="UniProtKB-KW"/>
</dbReference>
<feature type="site" description="Important for catalysis" evidence="6">
    <location>
        <position position="89"/>
    </location>
</feature>
<name>A0A0G1QEC5_9BACT</name>
<dbReference type="InterPro" id="IPR036291">
    <property type="entry name" value="NAD(P)-bd_dom_sf"/>
</dbReference>
<dbReference type="PRINTS" id="PR00082">
    <property type="entry name" value="GLFDHDRGNASE"/>
</dbReference>
<evidence type="ECO:0000259" key="8">
    <source>
        <dbReference type="SMART" id="SM00839"/>
    </source>
</evidence>
<comment type="similarity">
    <text evidence="1 3 7">Belongs to the Glu/Leu/Phe/Val dehydrogenases family.</text>
</comment>
<dbReference type="Gene3D" id="3.40.50.10860">
    <property type="entry name" value="Leucine Dehydrogenase, chain A, domain 1"/>
    <property type="match status" value="1"/>
</dbReference>
<feature type="binding site" evidence="5">
    <location>
        <position position="167"/>
    </location>
    <ligand>
        <name>NAD(+)</name>
        <dbReference type="ChEBI" id="CHEBI:57540"/>
    </ligand>
</feature>
<feature type="active site" description="Proton donor" evidence="4">
    <location>
        <position position="52"/>
    </location>
</feature>
<evidence type="ECO:0000256" key="7">
    <source>
        <dbReference type="RuleBase" id="RU004417"/>
    </source>
</evidence>
<dbReference type="Pfam" id="PF00208">
    <property type="entry name" value="ELFV_dehydrog"/>
    <property type="match status" value="1"/>
</dbReference>
<dbReference type="InterPro" id="IPR046346">
    <property type="entry name" value="Aminoacid_DH-like_N_sf"/>
</dbReference>
<keyword evidence="2 3" id="KW-0560">Oxidoreductase</keyword>
<dbReference type="PANTHER" id="PTHR11606:SF13">
    <property type="entry name" value="GLUTAMATE DEHYDROGENASE 1, MITOCHONDRIAL"/>
    <property type="match status" value="1"/>
</dbReference>
<dbReference type="PIRSF" id="PIRSF000185">
    <property type="entry name" value="Glu_DH"/>
    <property type="match status" value="1"/>
</dbReference>
<evidence type="ECO:0000256" key="6">
    <source>
        <dbReference type="PIRSR" id="PIRSR000185-3"/>
    </source>
</evidence>
<evidence type="ECO:0000313" key="9">
    <source>
        <dbReference type="EMBL" id="KKU43329.1"/>
    </source>
</evidence>
<feature type="binding site" evidence="5">
    <location>
        <position position="136"/>
    </location>
    <ligand>
        <name>NAD(+)</name>
        <dbReference type="ChEBI" id="CHEBI:57540"/>
    </ligand>
</feature>
<evidence type="ECO:0000256" key="1">
    <source>
        <dbReference type="ARBA" id="ARBA00006382"/>
    </source>
</evidence>
<dbReference type="SUPFAM" id="SSF53223">
    <property type="entry name" value="Aminoacid dehydrogenase-like, N-terminal domain"/>
    <property type="match status" value="1"/>
</dbReference>
<dbReference type="AlphaFoldDB" id="A0A0G1QEC5"/>
<feature type="binding site" evidence="5">
    <location>
        <position position="16"/>
    </location>
    <ligand>
        <name>substrate</name>
    </ligand>
</feature>
<keyword evidence="5" id="KW-0547">Nucleotide-binding</keyword>
<dbReference type="GO" id="GO:0004352">
    <property type="term" value="F:glutamate dehydrogenase (NAD+) activity"/>
    <property type="evidence" value="ECO:0007669"/>
    <property type="project" value="TreeGrafter"/>
</dbReference>
<protein>
    <recommendedName>
        <fullName evidence="3">Glutamate dehydrogenase</fullName>
    </recommendedName>
</protein>
<gene>
    <name evidence="9" type="ORF">UX60_C0029G0006</name>
</gene>
<organism evidence="9 10">
    <name type="scientific">Berkelbacteria bacterium GW2011_GWA2_46_7</name>
    <dbReference type="NCBI Taxonomy" id="1618335"/>
    <lineage>
        <taxon>Bacteria</taxon>
        <taxon>Candidatus Berkelbacteria</taxon>
    </lineage>
</organism>
<dbReference type="InterPro" id="IPR006096">
    <property type="entry name" value="Glu/Leu/Phe/Val/Trp_DH_C"/>
</dbReference>
<dbReference type="SUPFAM" id="SSF51735">
    <property type="entry name" value="NAD(P)-binding Rossmann-fold domains"/>
    <property type="match status" value="1"/>
</dbReference>
<dbReference type="SMART" id="SM00839">
    <property type="entry name" value="ELFV_dehydrog"/>
    <property type="match status" value="1"/>
</dbReference>
<feature type="binding site" evidence="5">
    <location>
        <position position="40"/>
    </location>
    <ligand>
        <name>substrate</name>
    </ligand>
</feature>
<comment type="caution">
    <text evidence="9">The sequence shown here is derived from an EMBL/GenBank/DDBJ whole genome shotgun (WGS) entry which is preliminary data.</text>
</comment>
<accession>A0A0G1QEC5</accession>
<feature type="domain" description="Glutamate/phenylalanine/leucine/valine/L-tryptophan dehydrogenase C-terminal" evidence="8">
    <location>
        <begin position="128"/>
        <end position="350"/>
    </location>
</feature>
<evidence type="ECO:0000256" key="5">
    <source>
        <dbReference type="PIRSR" id="PIRSR000185-2"/>
    </source>
</evidence>
<evidence type="ECO:0000256" key="2">
    <source>
        <dbReference type="ARBA" id="ARBA00023002"/>
    </source>
</evidence>
<dbReference type="Proteomes" id="UP000034487">
    <property type="component" value="Unassembled WGS sequence"/>
</dbReference>
<dbReference type="Pfam" id="PF02812">
    <property type="entry name" value="ELFV_dehydrog_N"/>
    <property type="match status" value="1"/>
</dbReference>
<dbReference type="GO" id="GO:0006538">
    <property type="term" value="P:L-glutamate catabolic process"/>
    <property type="evidence" value="ECO:0007669"/>
    <property type="project" value="TreeGrafter"/>
</dbReference>
<dbReference type="Gene3D" id="3.40.50.720">
    <property type="entry name" value="NAD(P)-binding Rossmann-like Domain"/>
    <property type="match status" value="1"/>
</dbReference>
<proteinExistence type="inferred from homology"/>
<evidence type="ECO:0000256" key="4">
    <source>
        <dbReference type="PIRSR" id="PIRSR000185-1"/>
    </source>
</evidence>
<reference evidence="9 10" key="1">
    <citation type="journal article" date="2015" name="Nature">
        <title>rRNA introns, odd ribosomes, and small enigmatic genomes across a large radiation of phyla.</title>
        <authorList>
            <person name="Brown C.T."/>
            <person name="Hug L.A."/>
            <person name="Thomas B.C."/>
            <person name="Sharon I."/>
            <person name="Castelle C.J."/>
            <person name="Singh A."/>
            <person name="Wilkins M.J."/>
            <person name="Williams K.H."/>
            <person name="Banfield J.F."/>
        </authorList>
    </citation>
    <scope>NUCLEOTIDE SEQUENCE [LARGE SCALE GENOMIC DNA]</scope>
</reference>
<sequence>MTGFLVVESTAVGPGKGGMRMTSNVTLEEVARLADTMTWKSSLFELPFGGAKSGIVWNGGSDEKKEQFVRSFARKIKEYIPGKYVAGPDVNSGEREMKWISEEVGRWDASTGKPSNFCETRDGKKFCGLPHELGSTGFGVAIALETTAKMMNLDPESTTVGIHGFGNVGTFAAKHLSERGYKIVLLAGSKEATYRPKGFTSEEIQDVIDKKQTLSDLSGKKLPPEKFWSTPVDVLIPASVTNVINETNFEGIQSRLIVEGGNIPMTVAIEEQLHRRGKVIVPDFVANGGGIISSYAELHGFSPDQMFKLVGERISHATNEVMKKSMADSHYARDVALKLAKTNLASQQSK</sequence>
<evidence type="ECO:0000313" key="10">
    <source>
        <dbReference type="Proteomes" id="UP000034487"/>
    </source>
</evidence>
<dbReference type="InterPro" id="IPR014362">
    <property type="entry name" value="Glu_DH"/>
</dbReference>
<dbReference type="InterPro" id="IPR006097">
    <property type="entry name" value="Glu/Leu/Phe/Val/Trp_DH_dimer"/>
</dbReference>
<dbReference type="PANTHER" id="PTHR11606">
    <property type="entry name" value="GLUTAMATE DEHYDROGENASE"/>
    <property type="match status" value="1"/>
</dbReference>
<keyword evidence="5" id="KW-0520">NAD</keyword>
<evidence type="ECO:0000256" key="3">
    <source>
        <dbReference type="PIRNR" id="PIRNR000185"/>
    </source>
</evidence>